<accession>A0A2T4ARF6</accession>
<feature type="region of interest" description="Disordered" evidence="1">
    <location>
        <begin position="74"/>
        <end position="93"/>
    </location>
</feature>
<protein>
    <submittedName>
        <fullName evidence="2">Uncharacterized protein</fullName>
    </submittedName>
</protein>
<dbReference type="GeneID" id="36627061"/>
<proteinExistence type="predicted"/>
<sequence>MNNLVLFVQKLRAKPPPHALTSTCFSAFWCSSASSLFDAMEYARRYIATVAVLVLWARLEDDDVWLQRGVSASSVRTKHSRKKEEEYERKGGRNLPFSDFLSSFV</sequence>
<dbReference type="Proteomes" id="UP000241690">
    <property type="component" value="Unassembled WGS sequence"/>
</dbReference>
<evidence type="ECO:0000313" key="3">
    <source>
        <dbReference type="Proteomes" id="UP000241690"/>
    </source>
</evidence>
<name>A0A2T4ARF6_TRIHA</name>
<reference evidence="2 3" key="1">
    <citation type="submission" date="2016-07" db="EMBL/GenBank/DDBJ databases">
        <title>Multiple horizontal gene transfer events from other fungi enriched the ability of initially mycotrophic Trichoderma (Ascomycota) to feed on dead plant biomass.</title>
        <authorList>
            <consortium name="DOE Joint Genome Institute"/>
            <person name="Aerts A."/>
            <person name="Atanasova L."/>
            <person name="Chenthamara K."/>
            <person name="Zhang J."/>
            <person name="Grujic M."/>
            <person name="Henrissat B."/>
            <person name="Kuo A."/>
            <person name="Salamov A."/>
            <person name="Lipzen A."/>
            <person name="Labutti K."/>
            <person name="Barry K."/>
            <person name="Miao Y."/>
            <person name="Rahimi M.J."/>
            <person name="Shen Q."/>
            <person name="Grigoriev I.V."/>
            <person name="Kubicek C.P."/>
            <person name="Druzhinina I.S."/>
        </authorList>
    </citation>
    <scope>NUCLEOTIDE SEQUENCE [LARGE SCALE GENOMIC DNA]</scope>
    <source>
        <strain evidence="2 3">CBS 226.95</strain>
    </source>
</reference>
<evidence type="ECO:0000313" key="2">
    <source>
        <dbReference type="EMBL" id="PTB59642.1"/>
    </source>
</evidence>
<keyword evidence="3" id="KW-1185">Reference proteome</keyword>
<organism evidence="2 3">
    <name type="scientific">Trichoderma harzianum CBS 226.95</name>
    <dbReference type="NCBI Taxonomy" id="983964"/>
    <lineage>
        <taxon>Eukaryota</taxon>
        <taxon>Fungi</taxon>
        <taxon>Dikarya</taxon>
        <taxon>Ascomycota</taxon>
        <taxon>Pezizomycotina</taxon>
        <taxon>Sordariomycetes</taxon>
        <taxon>Hypocreomycetidae</taxon>
        <taxon>Hypocreales</taxon>
        <taxon>Hypocreaceae</taxon>
        <taxon>Trichoderma</taxon>
    </lineage>
</organism>
<gene>
    <name evidence="2" type="ORF">M431DRAFT_504609</name>
</gene>
<evidence type="ECO:0000256" key="1">
    <source>
        <dbReference type="SAM" id="MobiDB-lite"/>
    </source>
</evidence>
<dbReference type="RefSeq" id="XP_024779319.1">
    <property type="nucleotide sequence ID" value="XM_024918492.1"/>
</dbReference>
<dbReference type="AlphaFoldDB" id="A0A2T4ARF6"/>
<dbReference type="EMBL" id="KZ679676">
    <property type="protein sequence ID" value="PTB59642.1"/>
    <property type="molecule type" value="Genomic_DNA"/>
</dbReference>
<feature type="compositionally biased region" description="Basic and acidic residues" evidence="1">
    <location>
        <begin position="82"/>
        <end position="91"/>
    </location>
</feature>